<dbReference type="EMBL" id="SJPH01000013">
    <property type="protein sequence ID" value="TWT40149.1"/>
    <property type="molecule type" value="Genomic_DNA"/>
</dbReference>
<reference evidence="1 2" key="1">
    <citation type="submission" date="2019-02" db="EMBL/GenBank/DDBJ databases">
        <title>Deep-cultivation of Planctomycetes and their phenomic and genomic characterization uncovers novel biology.</title>
        <authorList>
            <person name="Wiegand S."/>
            <person name="Jogler M."/>
            <person name="Boedeker C."/>
            <person name="Pinto D."/>
            <person name="Vollmers J."/>
            <person name="Rivas-Marin E."/>
            <person name="Kohn T."/>
            <person name="Peeters S.H."/>
            <person name="Heuer A."/>
            <person name="Rast P."/>
            <person name="Oberbeckmann S."/>
            <person name="Bunk B."/>
            <person name="Jeske O."/>
            <person name="Meyerdierks A."/>
            <person name="Storesund J.E."/>
            <person name="Kallscheuer N."/>
            <person name="Luecker S."/>
            <person name="Lage O.M."/>
            <person name="Pohl T."/>
            <person name="Merkel B.J."/>
            <person name="Hornburger P."/>
            <person name="Mueller R.-W."/>
            <person name="Bruemmer F."/>
            <person name="Labrenz M."/>
            <person name="Spormann A.M."/>
            <person name="Op Den Camp H."/>
            <person name="Overmann J."/>
            <person name="Amann R."/>
            <person name="Jetten M.S.M."/>
            <person name="Mascher T."/>
            <person name="Medema M.H."/>
            <person name="Devos D.P."/>
            <person name="Kaster A.-K."/>
            <person name="Ovreas L."/>
            <person name="Rohde M."/>
            <person name="Galperin M.Y."/>
            <person name="Jogler C."/>
        </authorList>
    </citation>
    <scope>NUCLEOTIDE SEQUENCE [LARGE SCALE GENOMIC DNA]</scope>
    <source>
        <strain evidence="1 2">Pla111</strain>
    </source>
</reference>
<comment type="caution">
    <text evidence="1">The sequence shown here is derived from an EMBL/GenBank/DDBJ whole genome shotgun (WGS) entry which is preliminary data.</text>
</comment>
<gene>
    <name evidence="1" type="ORF">Pla111_34130</name>
</gene>
<dbReference type="OrthoDB" id="9773403at2"/>
<dbReference type="Gene3D" id="3.30.420.40">
    <property type="match status" value="2"/>
</dbReference>
<keyword evidence="2" id="KW-1185">Reference proteome</keyword>
<protein>
    <submittedName>
        <fullName evidence="1">Competence protein A</fullName>
    </submittedName>
</protein>
<dbReference type="PANTHER" id="PTHR32432:SF3">
    <property type="entry name" value="ETHANOLAMINE UTILIZATION PROTEIN EUTJ"/>
    <property type="match status" value="1"/>
</dbReference>
<proteinExistence type="predicted"/>
<dbReference type="Proteomes" id="UP000318995">
    <property type="component" value="Unassembled WGS sequence"/>
</dbReference>
<evidence type="ECO:0000313" key="2">
    <source>
        <dbReference type="Proteomes" id="UP000318995"/>
    </source>
</evidence>
<organism evidence="1 2">
    <name type="scientific">Botrimarina hoheduenensis</name>
    <dbReference type="NCBI Taxonomy" id="2528000"/>
    <lineage>
        <taxon>Bacteria</taxon>
        <taxon>Pseudomonadati</taxon>
        <taxon>Planctomycetota</taxon>
        <taxon>Planctomycetia</taxon>
        <taxon>Pirellulales</taxon>
        <taxon>Lacipirellulaceae</taxon>
        <taxon>Botrimarina</taxon>
    </lineage>
</organism>
<dbReference type="RefSeq" id="WP_146575600.1">
    <property type="nucleotide sequence ID" value="NZ_SJPH01000013.1"/>
</dbReference>
<dbReference type="AlphaFoldDB" id="A0A5C5VR44"/>
<dbReference type="PANTHER" id="PTHR32432">
    <property type="entry name" value="CELL DIVISION PROTEIN FTSA-RELATED"/>
    <property type="match status" value="1"/>
</dbReference>
<sequence>MFGDQQRGWWGVDFGASSVKAAQLRRSRTGYKLHTALIPRSLDHAAPLYRLRQSELAALRALQPAFCGTIAAAGVSMRDCTLNANDSADENAEGTAMEGTTTDTWGDAASSYALSISLAEVEAICEGFDRDGLRCETVDGAPTAIARALQMIGRTAPNELVIGLDWGRHSATLVAAQAGYARYARQLRLGGIAELIVNVAEMLELSVVEADRAVLKYGCLATEGTGAIVSQAVRNTLAKAPAELTRTVAHLEGKLRTKSPRRWVLMGAGGVTPGIKEYLAQKLGVSVEVWTPQGVERSETDTPICLFGPAIALSALRWEESE</sequence>
<evidence type="ECO:0000313" key="1">
    <source>
        <dbReference type="EMBL" id="TWT40149.1"/>
    </source>
</evidence>
<dbReference type="InterPro" id="IPR050696">
    <property type="entry name" value="FtsA/MreB"/>
</dbReference>
<name>A0A5C5VR44_9BACT</name>
<accession>A0A5C5VR44</accession>